<dbReference type="SMART" id="SM00355">
    <property type="entry name" value="ZnF_C2H2"/>
    <property type="match status" value="19"/>
</dbReference>
<keyword evidence="1" id="KW-0479">Metal-binding</keyword>
<dbReference type="SUPFAM" id="SSF57667">
    <property type="entry name" value="beta-beta-alpha zinc fingers"/>
    <property type="match status" value="5"/>
</dbReference>
<evidence type="ECO:0000256" key="4">
    <source>
        <dbReference type="ARBA" id="ARBA00022833"/>
    </source>
</evidence>
<dbReference type="Gene3D" id="3.30.160.60">
    <property type="entry name" value="Classic Zinc Finger"/>
    <property type="match status" value="6"/>
</dbReference>
<dbReference type="Pfam" id="PF00096">
    <property type="entry name" value="zf-C2H2"/>
    <property type="match status" value="2"/>
</dbReference>
<dbReference type="PANTHER" id="PTHR24379:SF121">
    <property type="entry name" value="C2H2-TYPE DOMAIN-CONTAINING PROTEIN"/>
    <property type="match status" value="1"/>
</dbReference>
<proteinExistence type="predicted"/>
<reference evidence="7" key="1">
    <citation type="submission" date="2025-05" db="UniProtKB">
        <authorList>
            <consortium name="EnsemblMetazoa"/>
        </authorList>
    </citation>
    <scope>IDENTIFICATION</scope>
</reference>
<dbReference type="RefSeq" id="XP_050518544.1">
    <property type="nucleotide sequence ID" value="XM_050662587.1"/>
</dbReference>
<keyword evidence="4" id="KW-0862">Zinc</keyword>
<feature type="domain" description="C2H2-type" evidence="6">
    <location>
        <begin position="85"/>
        <end position="112"/>
    </location>
</feature>
<keyword evidence="2" id="KW-0677">Repeat</keyword>
<evidence type="ECO:0000313" key="8">
    <source>
        <dbReference type="Proteomes" id="UP001652700"/>
    </source>
</evidence>
<dbReference type="InterPro" id="IPR036236">
    <property type="entry name" value="Znf_C2H2_sf"/>
</dbReference>
<feature type="domain" description="C2H2-type" evidence="6">
    <location>
        <begin position="114"/>
        <end position="142"/>
    </location>
</feature>
<organism evidence="7 8">
    <name type="scientific">Diabrotica virgifera virgifera</name>
    <name type="common">western corn rootworm</name>
    <dbReference type="NCBI Taxonomy" id="50390"/>
    <lineage>
        <taxon>Eukaryota</taxon>
        <taxon>Metazoa</taxon>
        <taxon>Ecdysozoa</taxon>
        <taxon>Arthropoda</taxon>
        <taxon>Hexapoda</taxon>
        <taxon>Insecta</taxon>
        <taxon>Pterygota</taxon>
        <taxon>Neoptera</taxon>
        <taxon>Endopterygota</taxon>
        <taxon>Coleoptera</taxon>
        <taxon>Polyphaga</taxon>
        <taxon>Cucujiformia</taxon>
        <taxon>Chrysomeloidea</taxon>
        <taxon>Chrysomelidae</taxon>
        <taxon>Galerucinae</taxon>
        <taxon>Diabroticina</taxon>
        <taxon>Diabroticites</taxon>
        <taxon>Diabrotica</taxon>
    </lineage>
</organism>
<evidence type="ECO:0000256" key="3">
    <source>
        <dbReference type="ARBA" id="ARBA00022771"/>
    </source>
</evidence>
<feature type="domain" description="C2H2-type" evidence="6">
    <location>
        <begin position="182"/>
        <end position="209"/>
    </location>
</feature>
<protein>
    <recommendedName>
        <fullName evidence="6">C2H2-type domain-containing protein</fullName>
    </recommendedName>
</protein>
<feature type="domain" description="C2H2-type" evidence="6">
    <location>
        <begin position="143"/>
        <end position="171"/>
    </location>
</feature>
<evidence type="ECO:0000256" key="5">
    <source>
        <dbReference type="PROSITE-ProRule" id="PRU00042"/>
    </source>
</evidence>
<sequence>MDVKVKIEHEEEIDLPDLIDPQSISEEYGIPKHEIHTCSECLEDFNSEFLLKVHQMLHDKTQYCFICKRTHHSNFKEHVMERHFNECDVCFKNFSYRRSLVHHMELHTGNLNYIKCEKCDKKFRQRSGLSTHMRSYHEGIKPFACKQCEGTFTTSSSLKKHVRNMHNPNNPKPLKTYVKHEYDCDVCSKQITNKRELELHYKEHYESNKCKLCGKEYKKLSNFKFHVFRHHFLTETCTCCGKLFHKRTIEKHMQSHDVKKAISFCEICNKPFGSALSLSMHLVKHRTARCKLCGLTKIKSMEKHLEAHRKGKVQKCSICGKIVGDIDAHNKNTHRNTQFIFCTMCPEKFTSVSERNDHHQIEHFATRRCPSCKEQMDDFKLDEHCRKYHPECVYECDYCDDVLYGISSYNAHLERHTKKAIKPYMCNNCLKSYKSEAGLKMHTCTSSHYCHLCNRYYTLKRSYKTHMIRKHSPQIITANDTENLNVLEIGGKKLYQCKRCFLTMMFRMKRRHYCHRGAAVLVRRIRHHKCNLCGFLGASMGVMRRHCFKYHENESDWVTIKVAGKKPLIRRNFIYKCHCGRRFKYERTLSDHRSECLLVKPFKCRICDSRFICKGHLLHHLRKYHVPRVVEDPSEVKNLANAKGHQLKRRAVPSATVVTYRQRKKALKCKLCEFACFSSKFMGHHRRTYHDSDNLSLEDLNYKLEVERYVCKQEGTLPDVT</sequence>
<dbReference type="Proteomes" id="UP001652700">
    <property type="component" value="Unplaced"/>
</dbReference>
<evidence type="ECO:0000259" key="6">
    <source>
        <dbReference type="PROSITE" id="PS50157"/>
    </source>
</evidence>
<evidence type="ECO:0000313" key="7">
    <source>
        <dbReference type="EnsemblMetazoa" id="XP_050518544.1"/>
    </source>
</evidence>
<dbReference type="PROSITE" id="PS50157">
    <property type="entry name" value="ZINC_FINGER_C2H2_2"/>
    <property type="match status" value="6"/>
</dbReference>
<dbReference type="InterPro" id="IPR013087">
    <property type="entry name" value="Znf_C2H2_type"/>
</dbReference>
<feature type="domain" description="C2H2-type" evidence="6">
    <location>
        <begin position="602"/>
        <end position="625"/>
    </location>
</feature>
<evidence type="ECO:0000256" key="1">
    <source>
        <dbReference type="ARBA" id="ARBA00022723"/>
    </source>
</evidence>
<dbReference type="GeneID" id="114335152"/>
<evidence type="ECO:0000256" key="2">
    <source>
        <dbReference type="ARBA" id="ARBA00022737"/>
    </source>
</evidence>
<accession>A0ABM5L7Y3</accession>
<keyword evidence="3 5" id="KW-0863">Zinc-finger</keyword>
<dbReference type="EnsemblMetazoa" id="XM_050662587.1">
    <property type="protein sequence ID" value="XP_050518544.1"/>
    <property type="gene ID" value="LOC114335152"/>
</dbReference>
<dbReference type="PROSITE" id="PS00028">
    <property type="entry name" value="ZINC_FINGER_C2H2_1"/>
    <property type="match status" value="11"/>
</dbReference>
<name>A0ABM5L7Y3_DIAVI</name>
<feature type="domain" description="C2H2-type" evidence="6">
    <location>
        <begin position="36"/>
        <end position="63"/>
    </location>
</feature>
<dbReference type="PANTHER" id="PTHR24379">
    <property type="entry name" value="KRAB AND ZINC FINGER DOMAIN-CONTAINING"/>
    <property type="match status" value="1"/>
</dbReference>
<keyword evidence="8" id="KW-1185">Reference proteome</keyword>